<keyword evidence="1" id="KW-0732">Signal</keyword>
<organism evidence="2 3">
    <name type="scientific">Lentilactobacillus raoultii</name>
    <dbReference type="NCBI Taxonomy" id="1987503"/>
    <lineage>
        <taxon>Bacteria</taxon>
        <taxon>Bacillati</taxon>
        <taxon>Bacillota</taxon>
        <taxon>Bacilli</taxon>
        <taxon>Lactobacillales</taxon>
        <taxon>Lactobacillaceae</taxon>
        <taxon>Lentilactobacillus</taxon>
    </lineage>
</organism>
<dbReference type="EMBL" id="JBHTLH010000041">
    <property type="protein sequence ID" value="MFD1125988.1"/>
    <property type="molecule type" value="Genomic_DNA"/>
</dbReference>
<evidence type="ECO:0000313" key="2">
    <source>
        <dbReference type="EMBL" id="MFD1125988.1"/>
    </source>
</evidence>
<dbReference type="RefSeq" id="WP_121979073.1">
    <property type="nucleotide sequence ID" value="NZ_JBHTLH010000041.1"/>
</dbReference>
<dbReference type="Proteomes" id="UP001597156">
    <property type="component" value="Unassembled WGS sequence"/>
</dbReference>
<name>A0ABW3PIY0_9LACO</name>
<evidence type="ECO:0000313" key="3">
    <source>
        <dbReference type="Proteomes" id="UP001597156"/>
    </source>
</evidence>
<comment type="caution">
    <text evidence="2">The sequence shown here is derived from an EMBL/GenBank/DDBJ whole genome shotgun (WGS) entry which is preliminary data.</text>
</comment>
<feature type="signal peptide" evidence="1">
    <location>
        <begin position="1"/>
        <end position="25"/>
    </location>
</feature>
<evidence type="ECO:0000256" key="1">
    <source>
        <dbReference type="SAM" id="SignalP"/>
    </source>
</evidence>
<keyword evidence="3" id="KW-1185">Reference proteome</keyword>
<accession>A0ABW3PIY0</accession>
<gene>
    <name evidence="2" type="ORF">ACFQ22_11560</name>
</gene>
<protein>
    <submittedName>
        <fullName evidence="2">Uncharacterized protein</fullName>
    </submittedName>
</protein>
<feature type="chain" id="PRO_5045143272" evidence="1">
    <location>
        <begin position="26"/>
        <end position="146"/>
    </location>
</feature>
<sequence>MRSQKLLVIGFLLGGAWLLNTSAQASTYHRGTPKALRGCWYSGKKSYLEYWANHTGMNQLQYSPTYGGYLKADPYGLTYVKYKYLGYHTYRITGWTYSTSQDFREIAPTSERYTYNVRLLSSQQLYLCDRQTTYTKYQVTPSWIVE</sequence>
<reference evidence="3" key="1">
    <citation type="journal article" date="2019" name="Int. J. Syst. Evol. Microbiol.">
        <title>The Global Catalogue of Microorganisms (GCM) 10K type strain sequencing project: providing services to taxonomists for standard genome sequencing and annotation.</title>
        <authorList>
            <consortium name="The Broad Institute Genomics Platform"/>
            <consortium name="The Broad Institute Genome Sequencing Center for Infectious Disease"/>
            <person name="Wu L."/>
            <person name="Ma J."/>
        </authorList>
    </citation>
    <scope>NUCLEOTIDE SEQUENCE [LARGE SCALE GENOMIC DNA]</scope>
    <source>
        <strain evidence="3">CCUG 71848</strain>
    </source>
</reference>
<proteinExistence type="predicted"/>